<proteinExistence type="predicted"/>
<dbReference type="RefSeq" id="WP_272778209.1">
    <property type="nucleotide sequence ID" value="NZ_JAQQLI010000026.1"/>
</dbReference>
<dbReference type="EMBL" id="JAQQLI010000026">
    <property type="protein sequence ID" value="MDC7787369.1"/>
    <property type="molecule type" value="Genomic_DNA"/>
</dbReference>
<reference evidence="1" key="2">
    <citation type="submission" date="2023-02" db="EMBL/GenBank/DDBJ databases">
        <authorList>
            <person name="Rayyan A."/>
            <person name="Meyer T."/>
            <person name="Kyndt J.A."/>
        </authorList>
    </citation>
    <scope>NUCLEOTIDE SEQUENCE</scope>
    <source>
        <strain evidence="1">DSM 9987</strain>
    </source>
</reference>
<organism evidence="1 2">
    <name type="scientific">Rhodoplanes tepidamans</name>
    <name type="common">Rhodoplanes cryptolactis</name>
    <dbReference type="NCBI Taxonomy" id="200616"/>
    <lineage>
        <taxon>Bacteria</taxon>
        <taxon>Pseudomonadati</taxon>
        <taxon>Pseudomonadota</taxon>
        <taxon>Alphaproteobacteria</taxon>
        <taxon>Hyphomicrobiales</taxon>
        <taxon>Nitrobacteraceae</taxon>
        <taxon>Rhodoplanes</taxon>
    </lineage>
</organism>
<dbReference type="Proteomes" id="UP001165652">
    <property type="component" value="Unassembled WGS sequence"/>
</dbReference>
<sequence length="143" mass="15407">MSRKFESEYRVTGVAEVLKTENAFRQDVDLRLDRLEQRDSVIDTAAREVVDRSVRFVEQEIAPIAADLVALRDGIPVAIAQAQEQVDTFVAGAQQQVDGFIAAADQQVDSFVAAAGAQVAAFVTAAQHQVDELVAGGIDDGTF</sequence>
<keyword evidence="2" id="KW-1185">Reference proteome</keyword>
<evidence type="ECO:0000313" key="1">
    <source>
        <dbReference type="EMBL" id="MDC7787369.1"/>
    </source>
</evidence>
<evidence type="ECO:0008006" key="3">
    <source>
        <dbReference type="Google" id="ProtNLM"/>
    </source>
</evidence>
<accession>A0ABT5JDN1</accession>
<gene>
    <name evidence="1" type="ORF">PQJ73_16885</name>
</gene>
<evidence type="ECO:0000313" key="2">
    <source>
        <dbReference type="Proteomes" id="UP001165652"/>
    </source>
</evidence>
<reference evidence="1" key="1">
    <citation type="journal article" date="2023" name="Microbiol Resour">
        <title>Genome Sequences of Rhodoplanes serenus and Two Thermotolerant Strains, Rhodoplanes tepidamans and 'Rhodoplanes cryptolactis,' Further Refine the Genus.</title>
        <authorList>
            <person name="Rayyan A.A."/>
            <person name="Kyndt J.A."/>
        </authorList>
    </citation>
    <scope>NUCLEOTIDE SEQUENCE</scope>
    <source>
        <strain evidence="1">DSM 9987</strain>
    </source>
</reference>
<protein>
    <recommendedName>
        <fullName evidence="3">Phasin domain-containing protein</fullName>
    </recommendedName>
</protein>
<name>A0ABT5JDN1_RHOTP</name>
<comment type="caution">
    <text evidence="1">The sequence shown here is derived from an EMBL/GenBank/DDBJ whole genome shotgun (WGS) entry which is preliminary data.</text>
</comment>